<dbReference type="EMBL" id="LQYI01000100">
    <property type="protein sequence ID" value="KYC64405.1"/>
    <property type="molecule type" value="Genomic_DNA"/>
</dbReference>
<dbReference type="AlphaFoldDB" id="A0A150K458"/>
<sequence length="56" mass="6225">MGDFFQKAVKKLRRLIFIPLPVLHSLQHGSAPGTPTMPGGKCGMDIFEEELLLFLV</sequence>
<protein>
    <submittedName>
        <fullName evidence="1">Uncharacterized protein</fullName>
    </submittedName>
</protein>
<proteinExistence type="predicted"/>
<name>A0A150K458_HEYCO</name>
<reference evidence="1 2" key="1">
    <citation type="submission" date="2016-01" db="EMBL/GenBank/DDBJ databases">
        <title>Genome Sequences of Twelve Sporeforming Bacillus Species Isolated from Foods.</title>
        <authorList>
            <person name="Berendsen E.M."/>
            <person name="Wells-Bennik M.H."/>
            <person name="Krawcyk A.O."/>
            <person name="De Jong A."/>
            <person name="Holsappel S."/>
            <person name="Eijlander R.T."/>
            <person name="Kuipers O.P."/>
        </authorList>
    </citation>
    <scope>NUCLEOTIDE SEQUENCE [LARGE SCALE GENOMIC DNA]</scope>
    <source>
        <strain evidence="1 2">B4099</strain>
    </source>
</reference>
<evidence type="ECO:0000313" key="1">
    <source>
        <dbReference type="EMBL" id="KYC64405.1"/>
    </source>
</evidence>
<organism evidence="1 2">
    <name type="scientific">Heyndrickxia coagulans</name>
    <name type="common">Weizmannia coagulans</name>
    <dbReference type="NCBI Taxonomy" id="1398"/>
    <lineage>
        <taxon>Bacteria</taxon>
        <taxon>Bacillati</taxon>
        <taxon>Bacillota</taxon>
        <taxon>Bacilli</taxon>
        <taxon>Bacillales</taxon>
        <taxon>Bacillaceae</taxon>
        <taxon>Heyndrickxia</taxon>
    </lineage>
</organism>
<evidence type="ECO:0000313" key="2">
    <source>
        <dbReference type="Proteomes" id="UP000075304"/>
    </source>
</evidence>
<comment type="caution">
    <text evidence="1">The sequence shown here is derived from an EMBL/GenBank/DDBJ whole genome shotgun (WGS) entry which is preliminary data.</text>
</comment>
<dbReference type="PATRIC" id="fig|1398.25.peg.630"/>
<dbReference type="Proteomes" id="UP000075304">
    <property type="component" value="Unassembled WGS sequence"/>
</dbReference>
<accession>A0A150K458</accession>
<gene>
    <name evidence="1" type="ORF">B4099_1848</name>
</gene>